<dbReference type="GO" id="GO:0016853">
    <property type="term" value="F:isomerase activity"/>
    <property type="evidence" value="ECO:0007669"/>
    <property type="project" value="UniProtKB-KW"/>
</dbReference>
<gene>
    <name evidence="2" type="ORF">CQA69_05965</name>
</gene>
<reference evidence="2 3" key="1">
    <citation type="submission" date="2018-05" db="EMBL/GenBank/DDBJ databases">
        <title>Novel Campyloabacter and Helicobacter Species and Strains.</title>
        <authorList>
            <person name="Mannion A.J."/>
            <person name="Shen Z."/>
            <person name="Fox J.G."/>
        </authorList>
    </citation>
    <scope>NUCLEOTIDE SEQUENCE [LARGE SCALE GENOMIC DNA]</scope>
    <source>
        <strain evidence="3">MIT17-664</strain>
    </source>
</reference>
<evidence type="ECO:0000313" key="3">
    <source>
        <dbReference type="Proteomes" id="UP000308838"/>
    </source>
</evidence>
<organism evidence="2 3">
    <name type="scientific">Campylobacter estrildidarum</name>
    <dbReference type="NCBI Taxonomy" id="2510189"/>
    <lineage>
        <taxon>Bacteria</taxon>
        <taxon>Pseudomonadati</taxon>
        <taxon>Campylobacterota</taxon>
        <taxon>Epsilonproteobacteria</taxon>
        <taxon>Campylobacterales</taxon>
        <taxon>Campylobacteraceae</taxon>
        <taxon>Campylobacter</taxon>
    </lineage>
</organism>
<dbReference type="EMBL" id="NXLZ01000009">
    <property type="protein sequence ID" value="TKX30601.1"/>
    <property type="molecule type" value="Genomic_DNA"/>
</dbReference>
<keyword evidence="3" id="KW-1185">Reference proteome</keyword>
<dbReference type="Gene3D" id="3.10.450.50">
    <property type="match status" value="1"/>
</dbReference>
<dbReference type="SUPFAM" id="SSF54427">
    <property type="entry name" value="NTF2-like"/>
    <property type="match status" value="1"/>
</dbReference>
<dbReference type="AlphaFoldDB" id="A0A4U7BJK7"/>
<protein>
    <submittedName>
        <fullName evidence="2">Ketosteroid isomerase</fullName>
    </submittedName>
</protein>
<dbReference type="InterPro" id="IPR037401">
    <property type="entry name" value="SnoaL-like"/>
</dbReference>
<keyword evidence="2" id="KW-0413">Isomerase</keyword>
<evidence type="ECO:0000259" key="1">
    <source>
        <dbReference type="Pfam" id="PF12680"/>
    </source>
</evidence>
<comment type="caution">
    <text evidence="2">The sequence shown here is derived from an EMBL/GenBank/DDBJ whole genome shotgun (WGS) entry which is preliminary data.</text>
</comment>
<feature type="domain" description="SnoaL-like" evidence="1">
    <location>
        <begin position="7"/>
        <end position="100"/>
    </location>
</feature>
<accession>A0A4U7BJK7</accession>
<dbReference type="Proteomes" id="UP000308838">
    <property type="component" value="Unassembled WGS sequence"/>
</dbReference>
<dbReference type="OrthoDB" id="5359006at2"/>
<name>A0A4U7BJK7_9BACT</name>
<proteinExistence type="predicted"/>
<evidence type="ECO:0000313" key="2">
    <source>
        <dbReference type="EMBL" id="TKX30601.1"/>
    </source>
</evidence>
<dbReference type="RefSeq" id="WP_137620882.1">
    <property type="nucleotide sequence ID" value="NZ_NXLZ01000009.1"/>
</dbReference>
<sequence>MLKELTKQYIKAFNDKDLEQISYLFDEKFVLEDPVVKRIKGKNESLKVIKDIFSSCKELHFEAKNIYQDNNTTFIEFIFILDDVKLEGVDIIEWKNEKMLELRAYLDIPKEINGNL</sequence>
<dbReference type="Pfam" id="PF12680">
    <property type="entry name" value="SnoaL_2"/>
    <property type="match status" value="1"/>
</dbReference>
<dbReference type="InterPro" id="IPR032710">
    <property type="entry name" value="NTF2-like_dom_sf"/>
</dbReference>